<reference evidence="3 4" key="1">
    <citation type="submission" date="2022-10" db="EMBL/GenBank/DDBJ databases">
        <title>paucibacter sp. hw8 Genome sequencing.</title>
        <authorList>
            <person name="Park S."/>
        </authorList>
    </citation>
    <scope>NUCLEOTIDE SEQUENCE [LARGE SCALE GENOMIC DNA]</scope>
    <source>
        <strain evidence="4">hw8</strain>
    </source>
</reference>
<proteinExistence type="predicted"/>
<evidence type="ECO:0000256" key="1">
    <source>
        <dbReference type="ARBA" id="ARBA00022763"/>
    </source>
</evidence>
<name>A0ABT5KSK5_9BURK</name>
<keyword evidence="4" id="KW-1185">Reference proteome</keyword>
<protein>
    <submittedName>
        <fullName evidence="3">DNA polymerase Y family protein</fullName>
    </submittedName>
</protein>
<comment type="caution">
    <text evidence="3">The sequence shown here is derived from an EMBL/GenBank/DDBJ whole genome shotgun (WGS) entry which is preliminary data.</text>
</comment>
<feature type="region of interest" description="Disordered" evidence="2">
    <location>
        <begin position="300"/>
        <end position="321"/>
    </location>
</feature>
<dbReference type="Proteomes" id="UP001219862">
    <property type="component" value="Unassembled WGS sequence"/>
</dbReference>
<dbReference type="InterPro" id="IPR043502">
    <property type="entry name" value="DNA/RNA_pol_sf"/>
</dbReference>
<evidence type="ECO:0000313" key="3">
    <source>
        <dbReference type="EMBL" id="MDC8785832.1"/>
    </source>
</evidence>
<dbReference type="InterPro" id="IPR050356">
    <property type="entry name" value="SulA_CellDiv_inhibitor"/>
</dbReference>
<dbReference type="CDD" id="cd03468">
    <property type="entry name" value="PolY_like"/>
    <property type="match status" value="1"/>
</dbReference>
<gene>
    <name evidence="3" type="ORF">PRZ01_11580</name>
</gene>
<dbReference type="PANTHER" id="PTHR35369">
    <property type="entry name" value="BLR3025 PROTEIN-RELATED"/>
    <property type="match status" value="1"/>
</dbReference>
<feature type="compositionally biased region" description="Low complexity" evidence="2">
    <location>
        <begin position="301"/>
        <end position="314"/>
    </location>
</feature>
<accession>A0ABT5KSK5</accession>
<dbReference type="PANTHER" id="PTHR35369:SF2">
    <property type="entry name" value="BLR3025 PROTEIN"/>
    <property type="match status" value="1"/>
</dbReference>
<sequence length="469" mass="51986">MHWLALLSPPPAPTEEAHPGPRPQQQALAWWALQFTPRVAWLEEAVVLEVQASLRLFGGVQALHQRVLAHAGHAGLHLQGAAWAATSLGALARARCLPEQPETGLRWPDSRSVTAQLDTLPLQALSAVQAHAAMLARLGCKRLGDVRRLPRAALGRRFGQTLLYALDQAYGHLHEVHAWIILPEQFNARLELPQRSDNAMALLHHAEHLLRQLCAWLAARHAGVQHLELRWVHDTMRAREIASHGALQLRTAEVTRDFRHLAGLLHEHLLRLSLPAAVGEISLHAGAVLPLQEHSATLLLPSSSSSSGAASSPGSEPPQKSLPQLLERLAVRLGETQVRCGHLHEDHRLERMQRWQPWPGQPPRAGARPPESPQPSWLLNPPLRLVVYQDQPQYMGPLRLLAGPQRIEGGWWDDEAAPPLQQAQAQTQTSQHVQRDYFLALSAAAGVLWIFQQRLVGDESGWFLHGVFA</sequence>
<feature type="region of interest" description="Disordered" evidence="2">
    <location>
        <begin position="351"/>
        <end position="375"/>
    </location>
</feature>
<evidence type="ECO:0000256" key="2">
    <source>
        <dbReference type="SAM" id="MobiDB-lite"/>
    </source>
</evidence>
<feature type="compositionally biased region" description="Low complexity" evidence="2">
    <location>
        <begin position="354"/>
        <end position="369"/>
    </location>
</feature>
<organism evidence="3 4">
    <name type="scientific">Roseateles koreensis</name>
    <dbReference type="NCBI Taxonomy" id="2987526"/>
    <lineage>
        <taxon>Bacteria</taxon>
        <taxon>Pseudomonadati</taxon>
        <taxon>Pseudomonadota</taxon>
        <taxon>Betaproteobacteria</taxon>
        <taxon>Burkholderiales</taxon>
        <taxon>Sphaerotilaceae</taxon>
        <taxon>Roseateles</taxon>
    </lineage>
</organism>
<dbReference type="RefSeq" id="WP_273596945.1">
    <property type="nucleotide sequence ID" value="NZ_JAQQXS010000009.1"/>
</dbReference>
<keyword evidence="1" id="KW-0227">DNA damage</keyword>
<dbReference type="EMBL" id="JAQQXS010000009">
    <property type="protein sequence ID" value="MDC8785832.1"/>
    <property type="molecule type" value="Genomic_DNA"/>
</dbReference>
<evidence type="ECO:0000313" key="4">
    <source>
        <dbReference type="Proteomes" id="UP001219862"/>
    </source>
</evidence>
<dbReference type="SUPFAM" id="SSF56672">
    <property type="entry name" value="DNA/RNA polymerases"/>
    <property type="match status" value="1"/>
</dbReference>